<dbReference type="EMBL" id="CP040818">
    <property type="protein sequence ID" value="QDL90673.1"/>
    <property type="molecule type" value="Genomic_DNA"/>
</dbReference>
<dbReference type="Pfam" id="PF11150">
    <property type="entry name" value="DUF2927"/>
    <property type="match status" value="1"/>
</dbReference>
<sequence length="310" mass="34382">MRAMTGVLPLLLALSACERSLEAQYREMGNLLVSVNAMRTDYDPEDAPVTRDMLVRDFETVALHYEQGVDADGNQTTGAPIPLERWNGFARVVLNFDDDADPAEVEETIRWTRNLTRRLTELTGLPITLSRRPAVSVRRGDILVLFVNADSRRMLADLIDGSSDDTRGASRPGGLAADIRDTPPEEICFFFPLADPDTHELDMVLMIMKSETHGLMRLACIHEEITQAMGLYNDDDDVRPSIFNDDEEFALLTRHDELLLRMLYDPALRPGMTAQEIRPLLPAVADRALAADAADPRRAAPDGPAGPDPS</sequence>
<dbReference type="InterPro" id="IPR021323">
    <property type="entry name" value="DUF2927"/>
</dbReference>
<evidence type="ECO:0000313" key="2">
    <source>
        <dbReference type="EMBL" id="QDL90673.1"/>
    </source>
</evidence>
<proteinExistence type="predicted"/>
<evidence type="ECO:0000256" key="1">
    <source>
        <dbReference type="SAM" id="MobiDB-lite"/>
    </source>
</evidence>
<organism evidence="2 3">
    <name type="scientific">Paroceanicella profunda</name>
    <dbReference type="NCBI Taxonomy" id="2579971"/>
    <lineage>
        <taxon>Bacteria</taxon>
        <taxon>Pseudomonadati</taxon>
        <taxon>Pseudomonadota</taxon>
        <taxon>Alphaproteobacteria</taxon>
        <taxon>Rhodobacterales</taxon>
        <taxon>Paracoccaceae</taxon>
        <taxon>Paroceanicella</taxon>
    </lineage>
</organism>
<keyword evidence="3" id="KW-1185">Reference proteome</keyword>
<protein>
    <submittedName>
        <fullName evidence="2">DUF2927 domain-containing protein</fullName>
    </submittedName>
</protein>
<feature type="region of interest" description="Disordered" evidence="1">
    <location>
        <begin position="291"/>
        <end position="310"/>
    </location>
</feature>
<gene>
    <name evidence="2" type="ORF">FDP22_02050</name>
</gene>
<evidence type="ECO:0000313" key="3">
    <source>
        <dbReference type="Proteomes" id="UP000305888"/>
    </source>
</evidence>
<name>A0A5B8FX68_9RHOB</name>
<dbReference type="AlphaFoldDB" id="A0A5B8FX68"/>
<dbReference type="Proteomes" id="UP000305888">
    <property type="component" value="Chromosome"/>
</dbReference>
<reference evidence="2 3" key="1">
    <citation type="submission" date="2019-06" db="EMBL/GenBank/DDBJ databases">
        <title>Genome sequence of Rhodobacteraceae bacterium D4M1.</title>
        <authorList>
            <person name="Cao J."/>
        </authorList>
    </citation>
    <scope>NUCLEOTIDE SEQUENCE [LARGE SCALE GENOMIC DNA]</scope>
    <source>
        <strain evidence="2 3">D4M1</strain>
    </source>
</reference>
<dbReference type="PROSITE" id="PS51257">
    <property type="entry name" value="PROKAR_LIPOPROTEIN"/>
    <property type="match status" value="1"/>
</dbReference>
<dbReference type="OrthoDB" id="3295600at2"/>
<accession>A0A5B8FX68</accession>
<dbReference type="KEGG" id="ppru:FDP22_02050"/>